<evidence type="ECO:0000313" key="2">
    <source>
        <dbReference type="Proteomes" id="UP000054217"/>
    </source>
</evidence>
<accession>A0A0C3PYQ0</accession>
<dbReference type="EMBL" id="KN831944">
    <property type="protein sequence ID" value="KIO14816.1"/>
    <property type="molecule type" value="Genomic_DNA"/>
</dbReference>
<reference evidence="2" key="2">
    <citation type="submission" date="2015-01" db="EMBL/GenBank/DDBJ databases">
        <title>Evolutionary Origins and Diversification of the Mycorrhizal Mutualists.</title>
        <authorList>
            <consortium name="DOE Joint Genome Institute"/>
            <consortium name="Mycorrhizal Genomics Consortium"/>
            <person name="Kohler A."/>
            <person name="Kuo A."/>
            <person name="Nagy L.G."/>
            <person name="Floudas D."/>
            <person name="Copeland A."/>
            <person name="Barry K.W."/>
            <person name="Cichocki N."/>
            <person name="Veneault-Fourrey C."/>
            <person name="LaButti K."/>
            <person name="Lindquist E.A."/>
            <person name="Lipzen A."/>
            <person name="Lundell T."/>
            <person name="Morin E."/>
            <person name="Murat C."/>
            <person name="Riley R."/>
            <person name="Ohm R."/>
            <person name="Sun H."/>
            <person name="Tunlid A."/>
            <person name="Henrissat B."/>
            <person name="Grigoriev I.V."/>
            <person name="Hibbett D.S."/>
            <person name="Martin F."/>
        </authorList>
    </citation>
    <scope>NUCLEOTIDE SEQUENCE [LARGE SCALE GENOMIC DNA]</scope>
    <source>
        <strain evidence="2">Marx 270</strain>
    </source>
</reference>
<dbReference type="InParanoid" id="A0A0C3PYQ0"/>
<evidence type="ECO:0000313" key="1">
    <source>
        <dbReference type="EMBL" id="KIO14816.1"/>
    </source>
</evidence>
<sequence length="68" mass="7409">MRFKEDSAAESFKFHLRRIVVVAALDYSANGAFSRSDTIRTLTATRSALVGPSNGLDGIKMLGGYRQS</sequence>
<protein>
    <submittedName>
        <fullName evidence="1">Uncharacterized protein</fullName>
    </submittedName>
</protein>
<keyword evidence="2" id="KW-1185">Reference proteome</keyword>
<dbReference type="AlphaFoldDB" id="A0A0C3PYQ0"/>
<gene>
    <name evidence="1" type="ORF">M404DRAFT_17670</name>
</gene>
<dbReference type="HOGENOM" id="CLU_2794937_0_0_1"/>
<reference evidence="1 2" key="1">
    <citation type="submission" date="2014-04" db="EMBL/GenBank/DDBJ databases">
        <authorList>
            <consortium name="DOE Joint Genome Institute"/>
            <person name="Kuo A."/>
            <person name="Kohler A."/>
            <person name="Costa M.D."/>
            <person name="Nagy L.G."/>
            <person name="Floudas D."/>
            <person name="Copeland A."/>
            <person name="Barry K.W."/>
            <person name="Cichocki N."/>
            <person name="Veneault-Fourrey C."/>
            <person name="LaButti K."/>
            <person name="Lindquist E.A."/>
            <person name="Lipzen A."/>
            <person name="Lundell T."/>
            <person name="Morin E."/>
            <person name="Murat C."/>
            <person name="Sun H."/>
            <person name="Tunlid A."/>
            <person name="Henrissat B."/>
            <person name="Grigoriev I.V."/>
            <person name="Hibbett D.S."/>
            <person name="Martin F."/>
            <person name="Nordberg H.P."/>
            <person name="Cantor M.N."/>
            <person name="Hua S.X."/>
        </authorList>
    </citation>
    <scope>NUCLEOTIDE SEQUENCE [LARGE SCALE GENOMIC DNA]</scope>
    <source>
        <strain evidence="1 2">Marx 270</strain>
    </source>
</reference>
<organism evidence="1 2">
    <name type="scientific">Pisolithus tinctorius Marx 270</name>
    <dbReference type="NCBI Taxonomy" id="870435"/>
    <lineage>
        <taxon>Eukaryota</taxon>
        <taxon>Fungi</taxon>
        <taxon>Dikarya</taxon>
        <taxon>Basidiomycota</taxon>
        <taxon>Agaricomycotina</taxon>
        <taxon>Agaricomycetes</taxon>
        <taxon>Agaricomycetidae</taxon>
        <taxon>Boletales</taxon>
        <taxon>Sclerodermatineae</taxon>
        <taxon>Pisolithaceae</taxon>
        <taxon>Pisolithus</taxon>
    </lineage>
</organism>
<proteinExistence type="predicted"/>
<dbReference type="Proteomes" id="UP000054217">
    <property type="component" value="Unassembled WGS sequence"/>
</dbReference>
<name>A0A0C3PYQ0_PISTI</name>